<dbReference type="PANTHER" id="PTHR30520">
    <property type="entry name" value="FORMATE TRANSPORTER-RELATED"/>
    <property type="match status" value="1"/>
</dbReference>
<dbReference type="AlphaFoldDB" id="A0A1Y2FPF0"/>
<feature type="transmembrane region" description="Helical" evidence="7">
    <location>
        <begin position="58"/>
        <end position="79"/>
    </location>
</feature>
<dbReference type="GO" id="GO:0015707">
    <property type="term" value="P:nitrite transport"/>
    <property type="evidence" value="ECO:0007669"/>
    <property type="project" value="TreeGrafter"/>
</dbReference>
<dbReference type="STRING" id="1754190.A0A1Y2FPF0"/>
<keyword evidence="9" id="KW-1185">Reference proteome</keyword>
<feature type="transmembrane region" description="Helical" evidence="7">
    <location>
        <begin position="155"/>
        <end position="172"/>
    </location>
</feature>
<comment type="subcellular location">
    <subcellularLocation>
        <location evidence="1">Membrane</location>
        <topology evidence="1">Multi-pass membrane protein</topology>
    </subcellularLocation>
</comment>
<protein>
    <submittedName>
        <fullName evidence="8">Formate/nitrite transporter FdhC</fullName>
    </submittedName>
</protein>
<keyword evidence="4 7" id="KW-1133">Transmembrane helix</keyword>
<reference evidence="8 9" key="1">
    <citation type="submission" date="2016-08" db="EMBL/GenBank/DDBJ databases">
        <title>A Parts List for Fungal Cellulosomes Revealed by Comparative Genomics.</title>
        <authorList>
            <consortium name="DOE Joint Genome Institute"/>
            <person name="Haitjema C.H."/>
            <person name="Gilmore S.P."/>
            <person name="Henske J.K."/>
            <person name="Solomon K.V."/>
            <person name="De Groot R."/>
            <person name="Kuo A."/>
            <person name="Mondo S.J."/>
            <person name="Salamov A.A."/>
            <person name="Labutti K."/>
            <person name="Zhao Z."/>
            <person name="Chiniquy J."/>
            <person name="Barry K."/>
            <person name="Brewer H.M."/>
            <person name="Purvine S.O."/>
            <person name="Wright A.T."/>
            <person name="Boxma B."/>
            <person name="Van Alen T."/>
            <person name="Hackstein J.H."/>
            <person name="Baker S.E."/>
            <person name="Grigoriev I.V."/>
            <person name="O'Malley M.A."/>
        </authorList>
    </citation>
    <scope>NUCLEOTIDE SEQUENCE [LARGE SCALE GENOMIC DNA]</scope>
    <source>
        <strain evidence="8 9">G1</strain>
    </source>
</reference>
<evidence type="ECO:0000256" key="6">
    <source>
        <dbReference type="ARBA" id="ARBA00049660"/>
    </source>
</evidence>
<accession>A0A1Y2FPF0</accession>
<dbReference type="Proteomes" id="UP000193920">
    <property type="component" value="Unassembled WGS sequence"/>
</dbReference>
<dbReference type="Gene3D" id="1.20.1080.10">
    <property type="entry name" value="Glycerol uptake facilitator protein"/>
    <property type="match status" value="1"/>
</dbReference>
<comment type="caution">
    <text evidence="8">The sequence shown here is derived from an EMBL/GenBank/DDBJ whole genome shotgun (WGS) entry which is preliminary data.</text>
</comment>
<dbReference type="PANTHER" id="PTHR30520:SF6">
    <property type="entry name" value="FORMATE_NITRATE FAMILY TRANSPORTER (EUROFUNG)"/>
    <property type="match status" value="1"/>
</dbReference>
<keyword evidence="5 7" id="KW-0472">Membrane</keyword>
<name>A0A1Y2FPF0_9FUNG</name>
<feature type="transmembrane region" description="Helical" evidence="7">
    <location>
        <begin position="227"/>
        <end position="250"/>
    </location>
</feature>
<evidence type="ECO:0000313" key="9">
    <source>
        <dbReference type="Proteomes" id="UP000193920"/>
    </source>
</evidence>
<proteinExistence type="inferred from homology"/>
<evidence type="ECO:0000256" key="5">
    <source>
        <dbReference type="ARBA" id="ARBA00023136"/>
    </source>
</evidence>
<evidence type="ECO:0000256" key="2">
    <source>
        <dbReference type="ARBA" id="ARBA00022448"/>
    </source>
</evidence>
<dbReference type="GO" id="GO:0005886">
    <property type="term" value="C:plasma membrane"/>
    <property type="evidence" value="ECO:0007669"/>
    <property type="project" value="TreeGrafter"/>
</dbReference>
<feature type="transmembrane region" description="Helical" evidence="7">
    <location>
        <begin position="184"/>
        <end position="207"/>
    </location>
</feature>
<dbReference type="OrthoDB" id="4829at2759"/>
<evidence type="ECO:0000256" key="3">
    <source>
        <dbReference type="ARBA" id="ARBA00022692"/>
    </source>
</evidence>
<feature type="transmembrane region" description="Helical" evidence="7">
    <location>
        <begin position="26"/>
        <end position="46"/>
    </location>
</feature>
<organism evidence="8 9">
    <name type="scientific">Neocallimastix californiae</name>
    <dbReference type="NCBI Taxonomy" id="1754190"/>
    <lineage>
        <taxon>Eukaryota</taxon>
        <taxon>Fungi</taxon>
        <taxon>Fungi incertae sedis</taxon>
        <taxon>Chytridiomycota</taxon>
        <taxon>Chytridiomycota incertae sedis</taxon>
        <taxon>Neocallimastigomycetes</taxon>
        <taxon>Neocallimastigales</taxon>
        <taxon>Neocallimastigaceae</taxon>
        <taxon>Neocallimastix</taxon>
    </lineage>
</organism>
<keyword evidence="3 7" id="KW-0812">Transmembrane</keyword>
<dbReference type="EMBL" id="MCOG01000003">
    <property type="protein sequence ID" value="ORY85858.1"/>
    <property type="molecule type" value="Genomic_DNA"/>
</dbReference>
<sequence>MHTPVEITAAISKTGKAKAETPLLKGFIKGILSGVFLSFGGCFALTTAGAAPPAYQKILLGAVFPVGLCLIVFTGMELFTGNNLFMTVALLDKKCKVKDLLINWCSSFIGNFIGSLLVSYFLVYLADIPITTGAWAEYTRNLGYGKINNAWSDNFLRAISCNMLVCLALFLANSADDAVSKIVCIFLPIWAFVTSGFEHSVANMFFIPTALFLGIDANWGKFLYNNLLPVTLGNIVGGSLFVGAIMWYLYSYDGKKKIADAPLDDSAMFPVNVQI</sequence>
<evidence type="ECO:0000256" key="1">
    <source>
        <dbReference type="ARBA" id="ARBA00004141"/>
    </source>
</evidence>
<evidence type="ECO:0000256" key="7">
    <source>
        <dbReference type="SAM" id="Phobius"/>
    </source>
</evidence>
<evidence type="ECO:0000313" key="8">
    <source>
        <dbReference type="EMBL" id="ORY85858.1"/>
    </source>
</evidence>
<keyword evidence="2" id="KW-0813">Transport</keyword>
<feature type="transmembrane region" description="Helical" evidence="7">
    <location>
        <begin position="100"/>
        <end position="123"/>
    </location>
</feature>
<gene>
    <name evidence="8" type="ORF">LY90DRAFT_374778</name>
</gene>
<comment type="similarity">
    <text evidence="6">Belongs to the FNT transporter (TC 1.A.16) family.</text>
</comment>
<dbReference type="PROSITE" id="PS01006">
    <property type="entry name" value="FORMATE_NITRITE_TP_2"/>
    <property type="match status" value="1"/>
</dbReference>
<dbReference type="FunFam" id="1.20.1080.10:FF:000011">
    <property type="entry name" value="Formate family transporter"/>
    <property type="match status" value="1"/>
</dbReference>
<dbReference type="Pfam" id="PF01226">
    <property type="entry name" value="Form_Nir_trans"/>
    <property type="match status" value="1"/>
</dbReference>
<dbReference type="InterPro" id="IPR000292">
    <property type="entry name" value="For/NO2_transpt"/>
</dbReference>
<dbReference type="InterPro" id="IPR024002">
    <property type="entry name" value="For/NO2_transpt_CS"/>
</dbReference>
<dbReference type="NCBIfam" id="TIGR00790">
    <property type="entry name" value="fnt"/>
    <property type="match status" value="1"/>
</dbReference>
<evidence type="ECO:0000256" key="4">
    <source>
        <dbReference type="ARBA" id="ARBA00022989"/>
    </source>
</evidence>
<dbReference type="InterPro" id="IPR023271">
    <property type="entry name" value="Aquaporin-like"/>
</dbReference>
<dbReference type="GO" id="GO:0015513">
    <property type="term" value="F:high-affinity secondary active nitrite transmembrane transporter activity"/>
    <property type="evidence" value="ECO:0007669"/>
    <property type="project" value="TreeGrafter"/>
</dbReference>